<reference evidence="2 3" key="1">
    <citation type="journal article" date="2009" name="Stand. Genomic Sci.">
        <title>Complete genome sequence of Rhodothermus marinus type strain (R-10).</title>
        <authorList>
            <person name="Nolan M."/>
            <person name="Tindall B.J."/>
            <person name="Pomrenke H."/>
            <person name="Lapidus A."/>
            <person name="Copeland A."/>
            <person name="Glavina Del Rio T."/>
            <person name="Lucas S."/>
            <person name="Chen F."/>
            <person name="Tice H."/>
            <person name="Cheng J.F."/>
            <person name="Saunders E."/>
            <person name="Han C."/>
            <person name="Bruce D."/>
            <person name="Goodwin L."/>
            <person name="Chain P."/>
            <person name="Pitluck S."/>
            <person name="Ovchinikova G."/>
            <person name="Pati A."/>
            <person name="Ivanova N."/>
            <person name="Mavromatis K."/>
            <person name="Chen A."/>
            <person name="Palaniappan K."/>
            <person name="Land M."/>
            <person name="Hauser L."/>
            <person name="Chang Y.J."/>
            <person name="Jeffries C.D."/>
            <person name="Brettin T."/>
            <person name="Goker M."/>
            <person name="Bristow J."/>
            <person name="Eisen J.A."/>
            <person name="Markowitz V."/>
            <person name="Hugenholtz P."/>
            <person name="Kyrpides N.C."/>
            <person name="Klenk H.P."/>
            <person name="Detter J.C."/>
        </authorList>
    </citation>
    <scope>NUCLEOTIDE SEQUENCE [LARGE SCALE GENOMIC DNA]</scope>
    <source>
        <strain evidence="3">ATCC 43812 / DSM 4252 / R-10</strain>
    </source>
</reference>
<dbReference type="Proteomes" id="UP000002221">
    <property type="component" value="Chromosome"/>
</dbReference>
<dbReference type="eggNOG" id="ENOG50310M1">
    <property type="taxonomic scope" value="Bacteria"/>
</dbReference>
<dbReference type="STRING" id="518766.Rmar_0560"/>
<organism evidence="2 3">
    <name type="scientific">Rhodothermus marinus (strain ATCC 43812 / DSM 4252 / R-10)</name>
    <name type="common">Rhodothermus obamensis</name>
    <dbReference type="NCBI Taxonomy" id="518766"/>
    <lineage>
        <taxon>Bacteria</taxon>
        <taxon>Pseudomonadati</taxon>
        <taxon>Rhodothermota</taxon>
        <taxon>Rhodothermia</taxon>
        <taxon>Rhodothermales</taxon>
        <taxon>Rhodothermaceae</taxon>
        <taxon>Rhodothermus</taxon>
    </lineage>
</organism>
<protein>
    <submittedName>
        <fullName evidence="2">Uncharacterized protein</fullName>
    </submittedName>
</protein>
<proteinExistence type="predicted"/>
<evidence type="ECO:0000256" key="1">
    <source>
        <dbReference type="SAM" id="SignalP"/>
    </source>
</evidence>
<feature type="signal peptide" evidence="1">
    <location>
        <begin position="1"/>
        <end position="20"/>
    </location>
</feature>
<dbReference type="AlphaFoldDB" id="D0MF10"/>
<evidence type="ECO:0000313" key="3">
    <source>
        <dbReference type="Proteomes" id="UP000002221"/>
    </source>
</evidence>
<dbReference type="HOGENOM" id="CLU_133821_0_0_10"/>
<evidence type="ECO:0000313" key="2">
    <source>
        <dbReference type="EMBL" id="ACY47460.1"/>
    </source>
</evidence>
<keyword evidence="1" id="KW-0732">Signal</keyword>
<keyword evidence="3" id="KW-1185">Reference proteome</keyword>
<dbReference type="EMBL" id="CP001807">
    <property type="protein sequence ID" value="ACY47460.1"/>
    <property type="molecule type" value="Genomic_DNA"/>
</dbReference>
<accession>D0MF10</accession>
<gene>
    <name evidence="2" type="ordered locus">Rmar_0560</name>
</gene>
<dbReference type="RefSeq" id="WP_012843072.1">
    <property type="nucleotide sequence ID" value="NC_013501.1"/>
</dbReference>
<name>D0MF10_RHOM4</name>
<sequence>MAQSFFALLALVLTVNFAMSVNQWYATFQRATLYREVEEMAQSVAVETMEIVRTRAFDQAVVDGTITGTAADLALFSDADAFGISGNATCQAFGGTATCDDLDDFHGQQVLRPFVMGQDTVWFAVDLTVRYVNWNASTGQATPASGKTFYKQVIVKVQDDWGGDLKPFLPTPIQLDRVFAYGF</sequence>
<feature type="chain" id="PRO_5003010871" evidence="1">
    <location>
        <begin position="21"/>
        <end position="183"/>
    </location>
</feature>
<dbReference type="OrthoDB" id="1495617at2"/>
<dbReference type="KEGG" id="rmr:Rmar_0560"/>